<dbReference type="AlphaFoldDB" id="A0AAF0ZHS4"/>
<protein>
    <submittedName>
        <fullName evidence="1">Uncharacterized protein</fullName>
    </submittedName>
</protein>
<sequence length="102" mass="12005">MKENKIPFTDTHKNPTVTFRLNKELLEILNNYCKNNKIQRQELLKVLIIEHLFESELVPTEHKLKLSKIGYLDPNAKNSPIPSSLNNPEIQKRMIDFDFDDI</sequence>
<dbReference type="RefSeq" id="WP_320002375.1">
    <property type="nucleotide sequence ID" value="NZ_CP138351.1"/>
</dbReference>
<name>A0AAF0ZHS4_9CHRO</name>
<geneLocation type="plasmid" evidence="1">
    <name>pAL20115c</name>
</geneLocation>
<accession>A0AAF0ZHS4</accession>
<dbReference type="EMBL" id="CP138351">
    <property type="protein sequence ID" value="WPF90507.1"/>
    <property type="molecule type" value="Genomic_DNA"/>
</dbReference>
<organism evidence="1">
    <name type="scientific">Cyanobacterium aponinum AL20115</name>
    <dbReference type="NCBI Taxonomy" id="3090662"/>
    <lineage>
        <taxon>Bacteria</taxon>
        <taxon>Bacillati</taxon>
        <taxon>Cyanobacteriota</taxon>
        <taxon>Cyanophyceae</taxon>
        <taxon>Oscillatoriophycideae</taxon>
        <taxon>Chroococcales</taxon>
        <taxon>Geminocystaceae</taxon>
        <taxon>Cyanobacterium</taxon>
    </lineage>
</organism>
<proteinExistence type="predicted"/>
<evidence type="ECO:0000313" key="1">
    <source>
        <dbReference type="EMBL" id="WPF90507.1"/>
    </source>
</evidence>
<reference evidence="1" key="1">
    <citation type="submission" date="2023-11" db="EMBL/GenBank/DDBJ databases">
        <title>Genome sequence of Cyanobacterium aponinum BCRC AL20115.</title>
        <authorList>
            <person name="Chang H.-Y."/>
            <person name="Lin K.-M."/>
            <person name="Hsueh H.-T."/>
            <person name="Chu H.-A."/>
            <person name="Kuo C.-H."/>
        </authorList>
    </citation>
    <scope>NUCLEOTIDE SEQUENCE</scope>
    <source>
        <strain evidence="1">AL20115</strain>
        <plasmid evidence="1">pAL20115c</plasmid>
    </source>
</reference>
<gene>
    <name evidence="1" type="ORF">SAY89_18305</name>
</gene>
<keyword evidence="1" id="KW-0614">Plasmid</keyword>